<feature type="compositionally biased region" description="Basic and acidic residues" evidence="1">
    <location>
        <begin position="548"/>
        <end position="566"/>
    </location>
</feature>
<name>U6LMC4_9EIME</name>
<protein>
    <recommendedName>
        <fullName evidence="2">BTB domain-containing protein</fullName>
    </recommendedName>
</protein>
<dbReference type="InterPro" id="IPR000210">
    <property type="entry name" value="BTB/POZ_dom"/>
</dbReference>
<reference evidence="3" key="1">
    <citation type="submission" date="2013-10" db="EMBL/GenBank/DDBJ databases">
        <title>Genomic analysis of the causative agents of coccidiosis in chickens.</title>
        <authorList>
            <person name="Reid A.J."/>
            <person name="Blake D."/>
            <person name="Billington K."/>
            <person name="Browne H."/>
            <person name="Dunn M."/>
            <person name="Hung S."/>
            <person name="Kawahara F."/>
            <person name="Miranda-Saavedra D."/>
            <person name="Mourier T."/>
            <person name="Nagra H."/>
            <person name="Otto T.D."/>
            <person name="Rawlings N."/>
            <person name="Sanchez A."/>
            <person name="Sanders M."/>
            <person name="Subramaniam C."/>
            <person name="Tay Y."/>
            <person name="Dear P."/>
            <person name="Doerig C."/>
            <person name="Gruber A."/>
            <person name="Parkinson J."/>
            <person name="Shirley M."/>
            <person name="Wan K.L."/>
            <person name="Berriman M."/>
            <person name="Tomley F."/>
            <person name="Pain A."/>
        </authorList>
    </citation>
    <scope>NUCLEOTIDE SEQUENCE [LARGE SCALE GENOMIC DNA]</scope>
    <source>
        <strain evidence="3">Houghton</strain>
    </source>
</reference>
<feature type="region of interest" description="Disordered" evidence="1">
    <location>
        <begin position="215"/>
        <end position="249"/>
    </location>
</feature>
<evidence type="ECO:0000256" key="1">
    <source>
        <dbReference type="SAM" id="MobiDB-lite"/>
    </source>
</evidence>
<dbReference type="InterPro" id="IPR011333">
    <property type="entry name" value="SKP1/BTB/POZ_sf"/>
</dbReference>
<dbReference type="VEuPathDB" id="ToxoDB:EBH_0068020"/>
<feature type="compositionally biased region" description="Low complexity" evidence="1">
    <location>
        <begin position="215"/>
        <end position="233"/>
    </location>
</feature>
<dbReference type="Pfam" id="PF00651">
    <property type="entry name" value="BTB"/>
    <property type="match status" value="1"/>
</dbReference>
<dbReference type="SUPFAM" id="SSF54695">
    <property type="entry name" value="POZ domain"/>
    <property type="match status" value="1"/>
</dbReference>
<evidence type="ECO:0000259" key="2">
    <source>
        <dbReference type="PROSITE" id="PS50097"/>
    </source>
</evidence>
<accession>U6LMC4</accession>
<dbReference type="EMBL" id="HG711822">
    <property type="protein sequence ID" value="CDJ49734.1"/>
    <property type="molecule type" value="Genomic_DNA"/>
</dbReference>
<dbReference type="PROSITE" id="PS50097">
    <property type="entry name" value="BTB"/>
    <property type="match status" value="1"/>
</dbReference>
<keyword evidence="4" id="KW-1185">Reference proteome</keyword>
<feature type="domain" description="BTB" evidence="2">
    <location>
        <begin position="1023"/>
        <end position="1094"/>
    </location>
</feature>
<dbReference type="Gene3D" id="3.30.710.10">
    <property type="entry name" value="Potassium Channel Kv1.1, Chain A"/>
    <property type="match status" value="1"/>
</dbReference>
<feature type="region of interest" description="Disordered" evidence="1">
    <location>
        <begin position="513"/>
        <end position="566"/>
    </location>
</feature>
<evidence type="ECO:0000313" key="4">
    <source>
        <dbReference type="Proteomes" id="UP000030750"/>
    </source>
</evidence>
<dbReference type="Proteomes" id="UP000030750">
    <property type="component" value="Unassembled WGS sequence"/>
</dbReference>
<proteinExistence type="predicted"/>
<organism evidence="3 4">
    <name type="scientific">Eimeria brunetti</name>
    <dbReference type="NCBI Taxonomy" id="51314"/>
    <lineage>
        <taxon>Eukaryota</taxon>
        <taxon>Sar</taxon>
        <taxon>Alveolata</taxon>
        <taxon>Apicomplexa</taxon>
        <taxon>Conoidasida</taxon>
        <taxon>Coccidia</taxon>
        <taxon>Eucoccidiorida</taxon>
        <taxon>Eimeriorina</taxon>
        <taxon>Eimeriidae</taxon>
        <taxon>Eimeria</taxon>
    </lineage>
</organism>
<evidence type="ECO:0000313" key="3">
    <source>
        <dbReference type="EMBL" id="CDJ49734.1"/>
    </source>
</evidence>
<dbReference type="OrthoDB" id="10250130at2759"/>
<sequence>MGFFRPYDSTGEPCFFEVYGSSARLAFSRYFVVAHVDGFLYVLDKYFCISRLVPSRTKRICNSLARRSCSLAGSGQPTRGVDRSEAVRIGEQNDGRPLVIEQQPIGVCSHQPSTEEDHLEGSQLLVPVRIADVLSALFRTDKPVFSQLLTGNNQYDQRQLQGLRQKSLLLSNRHDGCLYLFLKKFLVRVSLRGTVTVVGDLLELALAAASRLRVGSSLGSTSGGTTTSASSSHLLREDGGSGRQGDSSSVRRICSARQFFREMGHAEDIPVDGSLGSSGECVANAAKCESAAQEEHELEPPGTDDASAQVWEYLKSMSDLHSPSEQYPDSSWATGRLQEFVACRGENWEVNNCCIDGEGRCFFTMARSKFLSPVEERGMIFCLDTKGPVARAVVLRFGRGITQSAVLSLSLFAHPDSGCILLVAKSAAEVRNCLLGPVISPRLSVATDCHPPQENGVTTAFCGTLRGPGVGARMNTTNSAYAVGGEDTLAAVPGLSDMQDSEGPSAVEATVTGQGIQGEGSGQTRRAPTMSNPGGNIHPHIDPTGSRDQPRNAHHEWQQASEAEREAASAEELSTWWFCPCDDEPSFFFPVAQWFDDAAIHDAAQSLCRQLRGSASSSVCRAYFEDNGGTALREAKAAAAAVRKAELTMTATMHANGLRDSGLGVKHPLASSVASAERESFKAERAMRTAVYKAMKEASIAASRAERAEKSGYILWQPGVKVRRPKTGEEAISFGSAILFRARITCRREPVTGRITGPPRPPQPPRSSDLITGELVAVISQDARHLEVRDALPSPLGLIVVPAEAANRIVKQQPDGTSGRISSRSNVSLTSFLASFIAGGPSAASERDDLSGVTTPPGQGNVEDFRPFASDSHQGEPPVAGGMTSLGANTNAAQDSIIRRAVPAVNIVFLVDTLRMCRLAEARLAHGSRGHNGLQQKSDQRLLGLADAAISPTCEQPTCASSHGWKNNGTKTQNEPAVVGALPTSGTVTQPDSDANGGSSCSCKQAGPCLGDPPTSVLHSHFADVTLLCADGVEVSSHRALLAARCSFFEAKLTRPHWEARDADKVVIDLRGFAGSVVQATVHFFETGYFVIPASCCCPHCCVEQQRDHYEHCQTPQQRGLPPYESHCCCKVDWVLQAYTFAAYCLLEDLKIELLAVLARLTSQRTCLYVLTHPAVRNQRQILQLAAHQLVYHMPTPALLLEVERSREWVLSPTDNSVLKAKETSPLGGSRVQQQKRREPLLTQLLSEGVYDVVVKALSAWVLDTHENIVLLSKLLFLGNCDTPSPCLRPRHLLVLLALRLLQESVTAPLSTMSIYREPSNSPHDLSTIYRTFISDESHCAPESSMVPPWGQLPEKTSLVVPLRDSHDAVRYFLFRDVVLLWANILGVSEEDAKVMAQGVEYSFLP</sequence>
<dbReference type="CDD" id="cd18186">
    <property type="entry name" value="BTB_POZ_ZBTB_KLHL-like"/>
    <property type="match status" value="1"/>
</dbReference>
<gene>
    <name evidence="3" type="ORF">EBH_0068020</name>
</gene>
<reference evidence="3" key="2">
    <citation type="submission" date="2013-10" db="EMBL/GenBank/DDBJ databases">
        <authorList>
            <person name="Aslett M."/>
        </authorList>
    </citation>
    <scope>NUCLEOTIDE SEQUENCE [LARGE SCALE GENOMIC DNA]</scope>
    <source>
        <strain evidence="3">Houghton</strain>
    </source>
</reference>
<feature type="compositionally biased region" description="Polar residues" evidence="1">
    <location>
        <begin position="522"/>
        <end position="534"/>
    </location>
</feature>